<keyword evidence="13" id="KW-1185">Reference proteome</keyword>
<gene>
    <name evidence="12" type="ORF">KGMB03357_02090</name>
</gene>
<dbReference type="GO" id="GO:0005737">
    <property type="term" value="C:cytoplasm"/>
    <property type="evidence" value="ECO:0007669"/>
    <property type="project" value="UniProtKB-SubCell"/>
</dbReference>
<organism evidence="12 13">
    <name type="scientific">Anaerotignum faecicola</name>
    <dbReference type="NCBI Taxonomy" id="2358141"/>
    <lineage>
        <taxon>Bacteria</taxon>
        <taxon>Bacillati</taxon>
        <taxon>Bacillota</taxon>
        <taxon>Clostridia</taxon>
        <taxon>Lachnospirales</taxon>
        <taxon>Anaerotignaceae</taxon>
        <taxon>Anaerotignum</taxon>
    </lineage>
</organism>
<keyword evidence="8" id="KW-0131">Cell cycle</keyword>
<evidence type="ECO:0000259" key="10">
    <source>
        <dbReference type="PROSITE" id="PS51898"/>
    </source>
</evidence>
<evidence type="ECO:0000256" key="5">
    <source>
        <dbReference type="ARBA" id="ARBA00022908"/>
    </source>
</evidence>
<keyword evidence="3" id="KW-0132">Cell division</keyword>
<protein>
    <submittedName>
        <fullName evidence="12">Integrase</fullName>
    </submittedName>
</protein>
<keyword evidence="7" id="KW-0233">DNA recombination</keyword>
<evidence type="ECO:0000256" key="2">
    <source>
        <dbReference type="ARBA" id="ARBA00022490"/>
    </source>
</evidence>
<name>A0A401LAI9_9FIRM</name>
<accession>A0A401LAI9</accession>
<dbReference type="InterPro" id="IPR044068">
    <property type="entry name" value="CB"/>
</dbReference>
<dbReference type="EMBL" id="BHVZ01000001">
    <property type="protein sequence ID" value="GCB28548.1"/>
    <property type="molecule type" value="Genomic_DNA"/>
</dbReference>
<feature type="domain" description="Tyr recombinase" evidence="10">
    <location>
        <begin position="152"/>
        <end position="347"/>
    </location>
</feature>
<dbReference type="PROSITE" id="PS51898">
    <property type="entry name" value="TYR_RECOMBINASE"/>
    <property type="match status" value="1"/>
</dbReference>
<dbReference type="SUPFAM" id="SSF56349">
    <property type="entry name" value="DNA breaking-rejoining enzymes"/>
    <property type="match status" value="1"/>
</dbReference>
<sequence>MSDYREELKNKETLRLREIQRELPSFVQAFFRGIAQTTSTKTRLAYAYDLRIFFRYLYEEHRTLGGIEPKDLTAAHLSEVTSEDIDCFMEYLSYYIRPDYENPAYGKEMHNEEKGKSRKLAAVRMLFKYLYKKKIISADPASLVDTPKIHEKAIVRLDVNEMANFLDAVESGEKLTDRQKVFHEKTKKRDLAMMTLLLGTGMRVSECVGINIKDLDFQNNAVKVTRKGGNEVFLYFGEEVRETLADYLEERQNALTKDENEDALFLSSQGKRIGVRTVQNMVKKYAQGVTIKKITPHKLRSTFGTNLYQETGDIYLVADVLGHADVNTTRKHYADIEDSRRRMAATRIRLRKD</sequence>
<dbReference type="PANTHER" id="PTHR30349:SF77">
    <property type="entry name" value="TYROSINE RECOMBINASE XERC"/>
    <property type="match status" value="1"/>
</dbReference>
<dbReference type="GO" id="GO:0051301">
    <property type="term" value="P:cell division"/>
    <property type="evidence" value="ECO:0007669"/>
    <property type="project" value="UniProtKB-KW"/>
</dbReference>
<dbReference type="Gene3D" id="1.10.443.10">
    <property type="entry name" value="Intergrase catalytic core"/>
    <property type="match status" value="1"/>
</dbReference>
<dbReference type="Gene3D" id="1.10.150.130">
    <property type="match status" value="1"/>
</dbReference>
<dbReference type="AlphaFoldDB" id="A0A401LAI9"/>
<evidence type="ECO:0000256" key="1">
    <source>
        <dbReference type="ARBA" id="ARBA00004496"/>
    </source>
</evidence>
<evidence type="ECO:0000256" key="6">
    <source>
        <dbReference type="ARBA" id="ARBA00023125"/>
    </source>
</evidence>
<dbReference type="GO" id="GO:0007059">
    <property type="term" value="P:chromosome segregation"/>
    <property type="evidence" value="ECO:0007669"/>
    <property type="project" value="UniProtKB-KW"/>
</dbReference>
<dbReference type="PANTHER" id="PTHR30349">
    <property type="entry name" value="PHAGE INTEGRASE-RELATED"/>
    <property type="match status" value="1"/>
</dbReference>
<proteinExistence type="predicted"/>
<comment type="caution">
    <text evidence="12">The sequence shown here is derived from an EMBL/GenBank/DDBJ whole genome shotgun (WGS) entry which is preliminary data.</text>
</comment>
<dbReference type="InterPro" id="IPR011010">
    <property type="entry name" value="DNA_brk_join_enz"/>
</dbReference>
<dbReference type="GO" id="GO:0006310">
    <property type="term" value="P:DNA recombination"/>
    <property type="evidence" value="ECO:0007669"/>
    <property type="project" value="UniProtKB-KW"/>
</dbReference>
<dbReference type="InterPro" id="IPR050090">
    <property type="entry name" value="Tyrosine_recombinase_XerCD"/>
</dbReference>
<keyword evidence="2" id="KW-0963">Cytoplasm</keyword>
<dbReference type="GO" id="GO:0015074">
    <property type="term" value="P:DNA integration"/>
    <property type="evidence" value="ECO:0007669"/>
    <property type="project" value="UniProtKB-KW"/>
</dbReference>
<dbReference type="Proteomes" id="UP000287361">
    <property type="component" value="Unassembled WGS sequence"/>
</dbReference>
<evidence type="ECO:0000256" key="3">
    <source>
        <dbReference type="ARBA" id="ARBA00022618"/>
    </source>
</evidence>
<dbReference type="Pfam" id="PF00589">
    <property type="entry name" value="Phage_integrase"/>
    <property type="match status" value="1"/>
</dbReference>
<dbReference type="GO" id="GO:0003677">
    <property type="term" value="F:DNA binding"/>
    <property type="evidence" value="ECO:0007669"/>
    <property type="project" value="UniProtKB-UniRule"/>
</dbReference>
<keyword evidence="5" id="KW-0229">DNA integration</keyword>
<dbReference type="InterPro" id="IPR013762">
    <property type="entry name" value="Integrase-like_cat_sf"/>
</dbReference>
<dbReference type="InterPro" id="IPR010998">
    <property type="entry name" value="Integrase_recombinase_N"/>
</dbReference>
<keyword evidence="4" id="KW-0159">Chromosome partition</keyword>
<comment type="subcellular location">
    <subcellularLocation>
        <location evidence="1">Cytoplasm</location>
    </subcellularLocation>
</comment>
<dbReference type="InterPro" id="IPR002104">
    <property type="entry name" value="Integrase_catalytic"/>
</dbReference>
<evidence type="ECO:0000313" key="13">
    <source>
        <dbReference type="Proteomes" id="UP000287361"/>
    </source>
</evidence>
<evidence type="ECO:0000256" key="7">
    <source>
        <dbReference type="ARBA" id="ARBA00023172"/>
    </source>
</evidence>
<reference evidence="12 13" key="1">
    <citation type="submission" date="2018-10" db="EMBL/GenBank/DDBJ databases">
        <title>Draft Genome Sequence of Anaerotignum sp. KCTC 15736.</title>
        <authorList>
            <person name="Choi S.H."/>
            <person name="Kim J.S."/>
            <person name="Kang S.W."/>
            <person name="Lee J.S."/>
            <person name="Park S.H."/>
        </authorList>
    </citation>
    <scope>NUCLEOTIDE SEQUENCE [LARGE SCALE GENOMIC DNA]</scope>
    <source>
        <strain evidence="12 13">KCTC 15736</strain>
    </source>
</reference>
<evidence type="ECO:0000256" key="9">
    <source>
        <dbReference type="PROSITE-ProRule" id="PRU01248"/>
    </source>
</evidence>
<feature type="domain" description="Core-binding (CB)" evidence="11">
    <location>
        <begin position="21"/>
        <end position="131"/>
    </location>
</feature>
<dbReference type="PROSITE" id="PS51900">
    <property type="entry name" value="CB"/>
    <property type="match status" value="1"/>
</dbReference>
<keyword evidence="6 9" id="KW-0238">DNA-binding</keyword>
<dbReference type="OrthoDB" id="283809at2"/>
<evidence type="ECO:0000256" key="8">
    <source>
        <dbReference type="ARBA" id="ARBA00023306"/>
    </source>
</evidence>
<evidence type="ECO:0000256" key="4">
    <source>
        <dbReference type="ARBA" id="ARBA00022829"/>
    </source>
</evidence>
<evidence type="ECO:0000313" key="12">
    <source>
        <dbReference type="EMBL" id="GCB28548.1"/>
    </source>
</evidence>
<evidence type="ECO:0000259" key="11">
    <source>
        <dbReference type="PROSITE" id="PS51900"/>
    </source>
</evidence>